<evidence type="ECO:0000259" key="6">
    <source>
        <dbReference type="PROSITE" id="PS50811"/>
    </source>
</evidence>
<dbReference type="PROSITE" id="PS50811">
    <property type="entry name" value="WRKY"/>
    <property type="match status" value="1"/>
</dbReference>
<evidence type="ECO:0000313" key="8">
    <source>
        <dbReference type="Proteomes" id="UP000289340"/>
    </source>
</evidence>
<keyword evidence="8" id="KW-1185">Reference proteome</keyword>
<evidence type="ECO:0000256" key="3">
    <source>
        <dbReference type="ARBA" id="ARBA00023125"/>
    </source>
</evidence>
<comment type="subcellular location">
    <subcellularLocation>
        <location evidence="1">Nucleus</location>
    </subcellularLocation>
</comment>
<dbReference type="InterPro" id="IPR044810">
    <property type="entry name" value="WRKY_plant"/>
</dbReference>
<dbReference type="InterPro" id="IPR003657">
    <property type="entry name" value="WRKY_dom"/>
</dbReference>
<evidence type="ECO:0000256" key="4">
    <source>
        <dbReference type="ARBA" id="ARBA00023163"/>
    </source>
</evidence>
<sequence>MEPTCGDTSLDLNVDPSTMHMDGALVEELRRLSCENKRLTHLCENYMALQKQLSQLINTNFDQQLDYPIESSRKRKAAESDQCCTNKFVGVSNNNAECSSIITEDSFKKYKDFNSSPKVSKFLVKTEASNNSLYVMDGYQWRKYGQKVTRDNPSPRAYFRCSFAPSCPVKKKSSQNKIKLSNFSNVSHHRMIIWVQRSLEDPTILVTTYEGEHNHGHQRAEISLVSNQSEALPPLKGSSPVSSPNTATIRSAVCPTVTLDLVKSGLVEFESAQKSSIQQFLVQQMATSLTRDPNFTTELATAISGKILEAQW</sequence>
<protein>
    <submittedName>
        <fullName evidence="7">Putative WRKY transcription factor 40</fullName>
    </submittedName>
</protein>
<dbReference type="EMBL" id="QZWG01000017">
    <property type="protein sequence ID" value="RZB58095.1"/>
    <property type="molecule type" value="Genomic_DNA"/>
</dbReference>
<keyword evidence="3" id="KW-0238">DNA-binding</keyword>
<dbReference type="GO" id="GO:0005634">
    <property type="term" value="C:nucleus"/>
    <property type="evidence" value="ECO:0007669"/>
    <property type="project" value="UniProtKB-SubCell"/>
</dbReference>
<dbReference type="Gramene" id="XM_028353991.1">
    <property type="protein sequence ID" value="XP_028209792.1"/>
    <property type="gene ID" value="LOC114392768"/>
</dbReference>
<evidence type="ECO:0000256" key="5">
    <source>
        <dbReference type="ARBA" id="ARBA00023242"/>
    </source>
</evidence>
<organism evidence="7 8">
    <name type="scientific">Glycine soja</name>
    <name type="common">Wild soybean</name>
    <dbReference type="NCBI Taxonomy" id="3848"/>
    <lineage>
        <taxon>Eukaryota</taxon>
        <taxon>Viridiplantae</taxon>
        <taxon>Streptophyta</taxon>
        <taxon>Embryophyta</taxon>
        <taxon>Tracheophyta</taxon>
        <taxon>Spermatophyta</taxon>
        <taxon>Magnoliopsida</taxon>
        <taxon>eudicotyledons</taxon>
        <taxon>Gunneridae</taxon>
        <taxon>Pentapetalae</taxon>
        <taxon>rosids</taxon>
        <taxon>fabids</taxon>
        <taxon>Fabales</taxon>
        <taxon>Fabaceae</taxon>
        <taxon>Papilionoideae</taxon>
        <taxon>50 kb inversion clade</taxon>
        <taxon>NPAAA clade</taxon>
        <taxon>indigoferoid/millettioid clade</taxon>
        <taxon>Phaseoleae</taxon>
        <taxon>Glycine</taxon>
        <taxon>Glycine subgen. Soja</taxon>
    </lineage>
</organism>
<dbReference type="GO" id="GO:0043565">
    <property type="term" value="F:sequence-specific DNA binding"/>
    <property type="evidence" value="ECO:0007669"/>
    <property type="project" value="InterPro"/>
</dbReference>
<keyword evidence="4" id="KW-0804">Transcription</keyword>
<dbReference type="AlphaFoldDB" id="A0A445GA74"/>
<dbReference type="Proteomes" id="UP000289340">
    <property type="component" value="Chromosome 17"/>
</dbReference>
<dbReference type="InterPro" id="IPR036576">
    <property type="entry name" value="WRKY_dom_sf"/>
</dbReference>
<dbReference type="SUPFAM" id="SSF118290">
    <property type="entry name" value="WRKY DNA-binding domain"/>
    <property type="match status" value="1"/>
</dbReference>
<keyword evidence="2" id="KW-0805">Transcription regulation</keyword>
<dbReference type="PANTHER" id="PTHR31429:SF120">
    <property type="entry name" value="TRANSCRIPTION FACTOR WRKY FAMILY-RELATED"/>
    <property type="match status" value="1"/>
</dbReference>
<dbReference type="GO" id="GO:0003700">
    <property type="term" value="F:DNA-binding transcription factor activity"/>
    <property type="evidence" value="ECO:0007669"/>
    <property type="project" value="InterPro"/>
</dbReference>
<proteinExistence type="predicted"/>
<keyword evidence="5" id="KW-0539">Nucleus</keyword>
<dbReference type="Pfam" id="PF03106">
    <property type="entry name" value="WRKY"/>
    <property type="match status" value="1"/>
</dbReference>
<evidence type="ECO:0000256" key="1">
    <source>
        <dbReference type="ARBA" id="ARBA00004123"/>
    </source>
</evidence>
<reference evidence="7 8" key="1">
    <citation type="submission" date="2018-09" db="EMBL/GenBank/DDBJ databases">
        <title>A high-quality reference genome of wild soybean provides a powerful tool to mine soybean genomes.</title>
        <authorList>
            <person name="Xie M."/>
            <person name="Chung C.Y.L."/>
            <person name="Li M.-W."/>
            <person name="Wong F.-L."/>
            <person name="Chan T.-F."/>
            <person name="Lam H.-M."/>
        </authorList>
    </citation>
    <scope>NUCLEOTIDE SEQUENCE [LARGE SCALE GENOMIC DNA]</scope>
    <source>
        <strain evidence="8">cv. W05</strain>
        <tissue evidence="7">Hypocotyl of etiolated seedlings</tissue>
    </source>
</reference>
<evidence type="ECO:0000313" key="7">
    <source>
        <dbReference type="EMBL" id="RZB58095.1"/>
    </source>
</evidence>
<dbReference type="PANTHER" id="PTHR31429">
    <property type="entry name" value="WRKY TRANSCRIPTION FACTOR 36-RELATED"/>
    <property type="match status" value="1"/>
</dbReference>
<dbReference type="SMART" id="SM00774">
    <property type="entry name" value="WRKY"/>
    <property type="match status" value="1"/>
</dbReference>
<gene>
    <name evidence="7" type="ORF">D0Y65_046651</name>
</gene>
<accession>A0A445GA74</accession>
<dbReference type="SMR" id="A0A445GA74"/>
<comment type="caution">
    <text evidence="7">The sequence shown here is derived from an EMBL/GenBank/DDBJ whole genome shotgun (WGS) entry which is preliminary data.</text>
</comment>
<name>A0A445GA74_GLYSO</name>
<evidence type="ECO:0000256" key="2">
    <source>
        <dbReference type="ARBA" id="ARBA00023015"/>
    </source>
</evidence>
<dbReference type="Gene3D" id="2.20.25.80">
    <property type="entry name" value="WRKY domain"/>
    <property type="match status" value="1"/>
</dbReference>
<feature type="domain" description="WRKY" evidence="6">
    <location>
        <begin position="130"/>
        <end position="218"/>
    </location>
</feature>